<comment type="caution">
    <text evidence="1">The sequence shown here is derived from an EMBL/GenBank/DDBJ whole genome shotgun (WGS) entry which is preliminary data.</text>
</comment>
<evidence type="ECO:0000313" key="2">
    <source>
        <dbReference type="Proteomes" id="UP000637002"/>
    </source>
</evidence>
<reference evidence="1" key="1">
    <citation type="journal article" date="2014" name="Int. J. Syst. Evol. Microbiol.">
        <title>Complete genome sequence of Corynebacterium casei LMG S-19264T (=DSM 44701T), isolated from a smear-ripened cheese.</title>
        <authorList>
            <consortium name="US DOE Joint Genome Institute (JGI-PGF)"/>
            <person name="Walter F."/>
            <person name="Albersmeier A."/>
            <person name="Kalinowski J."/>
            <person name="Ruckert C."/>
        </authorList>
    </citation>
    <scope>NUCLEOTIDE SEQUENCE</scope>
    <source>
        <strain evidence="1">CGMCC 1.12919</strain>
    </source>
</reference>
<proteinExistence type="predicted"/>
<organism evidence="1 2">
    <name type="scientific">Chelatococcus reniformis</name>
    <dbReference type="NCBI Taxonomy" id="1494448"/>
    <lineage>
        <taxon>Bacteria</taxon>
        <taxon>Pseudomonadati</taxon>
        <taxon>Pseudomonadota</taxon>
        <taxon>Alphaproteobacteria</taxon>
        <taxon>Hyphomicrobiales</taxon>
        <taxon>Chelatococcaceae</taxon>
        <taxon>Chelatococcus</taxon>
    </lineage>
</organism>
<keyword evidence="2" id="KW-1185">Reference proteome</keyword>
<dbReference type="EMBL" id="BMGG01000006">
    <property type="protein sequence ID" value="GGC75704.1"/>
    <property type="molecule type" value="Genomic_DNA"/>
</dbReference>
<dbReference type="AlphaFoldDB" id="A0A916ULP5"/>
<accession>A0A916ULP5</accession>
<reference evidence="1" key="2">
    <citation type="submission" date="2020-09" db="EMBL/GenBank/DDBJ databases">
        <authorList>
            <person name="Sun Q."/>
            <person name="Zhou Y."/>
        </authorList>
    </citation>
    <scope>NUCLEOTIDE SEQUENCE</scope>
    <source>
        <strain evidence="1">CGMCC 1.12919</strain>
    </source>
</reference>
<dbReference type="RefSeq" id="WP_244642075.1">
    <property type="nucleotide sequence ID" value="NZ_BMGG01000006.1"/>
</dbReference>
<name>A0A916ULP5_9HYPH</name>
<dbReference type="Pfam" id="PF13376">
    <property type="entry name" value="OmdA"/>
    <property type="match status" value="1"/>
</dbReference>
<gene>
    <name evidence="1" type="ORF">GCM10010994_37700</name>
</gene>
<evidence type="ECO:0000313" key="1">
    <source>
        <dbReference type="EMBL" id="GGC75704.1"/>
    </source>
</evidence>
<protein>
    <recommendedName>
        <fullName evidence="3">OmdA domain containing protein</fullName>
    </recommendedName>
</protein>
<evidence type="ECO:0008006" key="3">
    <source>
        <dbReference type="Google" id="ProtNLM"/>
    </source>
</evidence>
<sequence>MRTLSKSAAIDCALAHGWIDGRLGRVDADFFKVRFTPRRAGSSWSQKSRERAEHLIAAGRMVARGQAEVDRAQADGRWDAAYPSQSRATMDADLRAALDGEPAAAALFEVLDAANRYAILYRVHQARTPETRAAKIAELVAKLARGEIIHPRRRAP</sequence>
<dbReference type="Proteomes" id="UP000637002">
    <property type="component" value="Unassembled WGS sequence"/>
</dbReference>